<reference evidence="7" key="1">
    <citation type="submission" date="2016-11" db="EMBL/GenBank/DDBJ databases">
        <authorList>
            <person name="Varghese N."/>
            <person name="Submissions S."/>
        </authorList>
    </citation>
    <scope>NUCLEOTIDE SEQUENCE [LARGE SCALE GENOMIC DNA]</scope>
    <source>
        <strain evidence="7">DSM 15292</strain>
    </source>
</reference>
<dbReference type="InterPro" id="IPR045304">
    <property type="entry name" value="LbH_SAT"/>
</dbReference>
<keyword evidence="4 5" id="KW-0012">Acyltransferase</keyword>
<dbReference type="InterPro" id="IPR018357">
    <property type="entry name" value="Hexapep_transf_CS"/>
</dbReference>
<evidence type="ECO:0000256" key="3">
    <source>
        <dbReference type="ARBA" id="ARBA00022737"/>
    </source>
</evidence>
<keyword evidence="2 5" id="KW-0808">Transferase</keyword>
<proteinExistence type="inferred from homology"/>
<dbReference type="Proteomes" id="UP000185221">
    <property type="component" value="Unassembled WGS sequence"/>
</dbReference>
<dbReference type="InterPro" id="IPR001451">
    <property type="entry name" value="Hexapep"/>
</dbReference>
<dbReference type="GO" id="GO:0009001">
    <property type="term" value="F:serine O-acetyltransferase activity"/>
    <property type="evidence" value="ECO:0007669"/>
    <property type="project" value="UniProtKB-EC"/>
</dbReference>
<keyword evidence="7" id="KW-1185">Reference proteome</keyword>
<dbReference type="OrthoDB" id="9814490at2"/>
<dbReference type="GO" id="GO:0005737">
    <property type="term" value="C:cytoplasm"/>
    <property type="evidence" value="ECO:0007669"/>
    <property type="project" value="InterPro"/>
</dbReference>
<name>A0A1N6ED24_9BACT</name>
<dbReference type="Pfam" id="PF00132">
    <property type="entry name" value="Hexapep"/>
    <property type="match status" value="1"/>
</dbReference>
<dbReference type="InterPro" id="IPR011004">
    <property type="entry name" value="Trimer_LpxA-like_sf"/>
</dbReference>
<accession>A0A1N6ED24</accession>
<dbReference type="GO" id="GO:0006535">
    <property type="term" value="P:cysteine biosynthetic process from serine"/>
    <property type="evidence" value="ECO:0007669"/>
    <property type="project" value="InterPro"/>
</dbReference>
<dbReference type="EMBL" id="FSRC01000001">
    <property type="protein sequence ID" value="SIN80787.1"/>
    <property type="molecule type" value="Genomic_DNA"/>
</dbReference>
<dbReference type="PROSITE" id="PS00101">
    <property type="entry name" value="HEXAPEP_TRANSFERASES"/>
    <property type="match status" value="1"/>
</dbReference>
<dbReference type="Gene3D" id="2.160.10.10">
    <property type="entry name" value="Hexapeptide repeat proteins"/>
    <property type="match status" value="1"/>
</dbReference>
<evidence type="ECO:0000313" key="6">
    <source>
        <dbReference type="EMBL" id="SIN80787.1"/>
    </source>
</evidence>
<gene>
    <name evidence="6" type="ORF">SAMN05444394_1982</name>
</gene>
<evidence type="ECO:0000313" key="7">
    <source>
        <dbReference type="Proteomes" id="UP000185221"/>
    </source>
</evidence>
<organism evidence="6 7">
    <name type="scientific">Algoriphagus halophilus</name>
    <dbReference type="NCBI Taxonomy" id="226505"/>
    <lineage>
        <taxon>Bacteria</taxon>
        <taxon>Pseudomonadati</taxon>
        <taxon>Bacteroidota</taxon>
        <taxon>Cytophagia</taxon>
        <taxon>Cytophagales</taxon>
        <taxon>Cyclobacteriaceae</taxon>
        <taxon>Algoriphagus</taxon>
    </lineage>
</organism>
<dbReference type="SUPFAM" id="SSF51161">
    <property type="entry name" value="Trimeric LpxA-like enzymes"/>
    <property type="match status" value="1"/>
</dbReference>
<evidence type="ECO:0000256" key="5">
    <source>
        <dbReference type="PIRNR" id="PIRNR000441"/>
    </source>
</evidence>
<dbReference type="PANTHER" id="PTHR42811">
    <property type="entry name" value="SERINE ACETYLTRANSFERASE"/>
    <property type="match status" value="1"/>
</dbReference>
<dbReference type="AlphaFoldDB" id="A0A1N6ED24"/>
<evidence type="ECO:0000256" key="1">
    <source>
        <dbReference type="ARBA" id="ARBA00007274"/>
    </source>
</evidence>
<evidence type="ECO:0000256" key="2">
    <source>
        <dbReference type="ARBA" id="ARBA00022679"/>
    </source>
</evidence>
<comment type="catalytic activity">
    <reaction evidence="5">
        <text>L-serine + acetyl-CoA = O-acetyl-L-serine + CoA</text>
        <dbReference type="Rhea" id="RHEA:24560"/>
        <dbReference type="ChEBI" id="CHEBI:33384"/>
        <dbReference type="ChEBI" id="CHEBI:57287"/>
        <dbReference type="ChEBI" id="CHEBI:57288"/>
        <dbReference type="ChEBI" id="CHEBI:58340"/>
        <dbReference type="EC" id="2.3.1.30"/>
    </reaction>
</comment>
<protein>
    <recommendedName>
        <fullName evidence="5">Serine acetyltransferase</fullName>
        <ecNumber evidence="5">2.3.1.30</ecNumber>
    </recommendedName>
</protein>
<dbReference type="STRING" id="226505.SAMN05444394_1982"/>
<evidence type="ECO:0000256" key="4">
    <source>
        <dbReference type="ARBA" id="ARBA00023315"/>
    </source>
</evidence>
<comment type="similarity">
    <text evidence="1 5">Belongs to the transferase hexapeptide repeat family.</text>
</comment>
<dbReference type="EC" id="2.3.1.30" evidence="5"/>
<sequence>MNWKEAIIKDQSRYAKPGIAGFFKAYKNPGFRFFVLFRLINRFSKYHPVGLFLRLFYRLSQIRFGFQIAHYTKIGGGVFLPHFGGIVISSHASIGENCNIAQGVTIGRINSGPRKGAPKIGNQVWIGPNAVLSGEISIGDNVLIAPLTFVNIDVPANCMVIGNPAKIVEGKTSRDYINFHNE</sequence>
<dbReference type="RefSeq" id="WP_074224652.1">
    <property type="nucleotide sequence ID" value="NZ_FSRC01000001.1"/>
</dbReference>
<keyword evidence="3" id="KW-0677">Repeat</keyword>
<dbReference type="InterPro" id="IPR005881">
    <property type="entry name" value="Ser_O-AcTrfase"/>
</dbReference>
<dbReference type="CDD" id="cd03354">
    <property type="entry name" value="LbH_SAT"/>
    <property type="match status" value="1"/>
</dbReference>
<dbReference type="PIRSF" id="PIRSF000441">
    <property type="entry name" value="CysE"/>
    <property type="match status" value="1"/>
</dbReference>